<keyword evidence="1" id="KW-0812">Transmembrane</keyword>
<organism evidence="2 3">
    <name type="scientific">Alcanivorax profundi</name>
    <dbReference type="NCBI Taxonomy" id="2338368"/>
    <lineage>
        <taxon>Bacteria</taxon>
        <taxon>Pseudomonadati</taxon>
        <taxon>Pseudomonadota</taxon>
        <taxon>Gammaproteobacteria</taxon>
        <taxon>Oceanospirillales</taxon>
        <taxon>Alcanivoracaceae</taxon>
        <taxon>Alcanivorax</taxon>
    </lineage>
</organism>
<keyword evidence="1" id="KW-0472">Membrane</keyword>
<evidence type="ECO:0000313" key="2">
    <source>
        <dbReference type="EMBL" id="RJG17234.1"/>
    </source>
</evidence>
<name>A0A418XWM5_9GAMM</name>
<protein>
    <submittedName>
        <fullName evidence="2">Uncharacterized protein</fullName>
    </submittedName>
</protein>
<dbReference type="Gene3D" id="3.40.30.10">
    <property type="entry name" value="Glutaredoxin"/>
    <property type="match status" value="1"/>
</dbReference>
<dbReference type="Proteomes" id="UP000283734">
    <property type="component" value="Unassembled WGS sequence"/>
</dbReference>
<comment type="caution">
    <text evidence="2">The sequence shown here is derived from an EMBL/GenBank/DDBJ whole genome shotgun (WGS) entry which is preliminary data.</text>
</comment>
<evidence type="ECO:0000313" key="3">
    <source>
        <dbReference type="Proteomes" id="UP000283734"/>
    </source>
</evidence>
<evidence type="ECO:0000256" key="1">
    <source>
        <dbReference type="SAM" id="Phobius"/>
    </source>
</evidence>
<sequence>MSPKTKNIVTLVAIISPFILFALAGRYLIDLREMPRTNKGQLLIPHIDIADLQVRDDQGNDYTGDDMTGLWTILYVADANCDTRCKNALYYQVRQVRLTLGEDIDRVRRVILHTAPAQESLSQFMNDNVEGMISVHASPDTVRQALAPVYAPAESQPVGDVFLVSPDGQIFMRYPTHENMDATLEEAENIRVDLKRTLKGSLIG</sequence>
<dbReference type="SUPFAM" id="SSF52833">
    <property type="entry name" value="Thioredoxin-like"/>
    <property type="match status" value="1"/>
</dbReference>
<dbReference type="AlphaFoldDB" id="A0A418XWM5"/>
<dbReference type="OrthoDB" id="9785445at2"/>
<accession>A0A418XWM5</accession>
<reference evidence="2 3" key="1">
    <citation type="submission" date="2018-09" db="EMBL/GenBank/DDBJ databases">
        <title>Alcanivorax profundi sp. nov., isolated from 1000 m-depth seawater of the Mariana Trench.</title>
        <authorList>
            <person name="Liu J."/>
        </authorList>
    </citation>
    <scope>NUCLEOTIDE SEQUENCE [LARGE SCALE GENOMIC DNA]</scope>
    <source>
        <strain evidence="2 3">MTEO17</strain>
    </source>
</reference>
<proteinExistence type="predicted"/>
<gene>
    <name evidence="2" type="ORF">D4A39_10900</name>
</gene>
<dbReference type="RefSeq" id="WP_022986886.1">
    <property type="nucleotide sequence ID" value="NZ_QYYA01000003.1"/>
</dbReference>
<feature type="transmembrane region" description="Helical" evidence="1">
    <location>
        <begin position="6"/>
        <end position="29"/>
    </location>
</feature>
<keyword evidence="3" id="KW-1185">Reference proteome</keyword>
<dbReference type="EMBL" id="QYYA01000003">
    <property type="protein sequence ID" value="RJG17234.1"/>
    <property type="molecule type" value="Genomic_DNA"/>
</dbReference>
<keyword evidence="1" id="KW-1133">Transmembrane helix</keyword>
<dbReference type="InterPro" id="IPR036249">
    <property type="entry name" value="Thioredoxin-like_sf"/>
</dbReference>